<keyword evidence="3" id="KW-1185">Reference proteome</keyword>
<sequence length="97" mass="11324">EVKKSNSIKLFWNQQGNIMESEIIEEKPNCCGKKEVMMEFEGIGFRHLHLSKLSTGDDVPTSKRKQKRGDYENFNSRLLKDITSIDKDDSEEKDDER</sequence>
<protein>
    <submittedName>
        <fullName evidence="2">5993_t:CDS:1</fullName>
    </submittedName>
</protein>
<organism evidence="2 3">
    <name type="scientific">Funneliformis caledonium</name>
    <dbReference type="NCBI Taxonomy" id="1117310"/>
    <lineage>
        <taxon>Eukaryota</taxon>
        <taxon>Fungi</taxon>
        <taxon>Fungi incertae sedis</taxon>
        <taxon>Mucoromycota</taxon>
        <taxon>Glomeromycotina</taxon>
        <taxon>Glomeromycetes</taxon>
        <taxon>Glomerales</taxon>
        <taxon>Glomeraceae</taxon>
        <taxon>Funneliformis</taxon>
    </lineage>
</organism>
<evidence type="ECO:0000313" key="3">
    <source>
        <dbReference type="Proteomes" id="UP000789570"/>
    </source>
</evidence>
<feature type="region of interest" description="Disordered" evidence="1">
    <location>
        <begin position="53"/>
        <end position="75"/>
    </location>
</feature>
<dbReference type="Proteomes" id="UP000789570">
    <property type="component" value="Unassembled WGS sequence"/>
</dbReference>
<proteinExistence type="predicted"/>
<comment type="caution">
    <text evidence="2">The sequence shown here is derived from an EMBL/GenBank/DDBJ whole genome shotgun (WGS) entry which is preliminary data.</text>
</comment>
<accession>A0A9N9EE53</accession>
<dbReference type="OrthoDB" id="2492149at2759"/>
<name>A0A9N9EE53_9GLOM</name>
<feature type="non-terminal residue" evidence="2">
    <location>
        <position position="1"/>
    </location>
</feature>
<gene>
    <name evidence="2" type="ORF">FCALED_LOCUS12198</name>
</gene>
<dbReference type="AlphaFoldDB" id="A0A9N9EE53"/>
<dbReference type="EMBL" id="CAJVPQ010005749">
    <property type="protein sequence ID" value="CAG8674859.1"/>
    <property type="molecule type" value="Genomic_DNA"/>
</dbReference>
<evidence type="ECO:0000256" key="1">
    <source>
        <dbReference type="SAM" id="MobiDB-lite"/>
    </source>
</evidence>
<reference evidence="2" key="1">
    <citation type="submission" date="2021-06" db="EMBL/GenBank/DDBJ databases">
        <authorList>
            <person name="Kallberg Y."/>
            <person name="Tangrot J."/>
            <person name="Rosling A."/>
        </authorList>
    </citation>
    <scope>NUCLEOTIDE SEQUENCE</scope>
    <source>
        <strain evidence="2">UK204</strain>
    </source>
</reference>
<evidence type="ECO:0000313" key="2">
    <source>
        <dbReference type="EMBL" id="CAG8674859.1"/>
    </source>
</evidence>